<protein>
    <submittedName>
        <fullName evidence="1">Unplaced genomic scaffold supercont1.4, whole genome shotgun sequence</fullName>
    </submittedName>
</protein>
<dbReference type="HOGENOM" id="CLU_2704837_0_0_1"/>
<keyword evidence="2" id="KW-1185">Reference proteome</keyword>
<sequence length="73" mass="7876">MKDGSEVLAPLPYLSTKPCRFAIASEVATLDLVRAAGVTAPKILYYSTDAQNPVGADSMIMEKLRGRPIGDMY</sequence>
<dbReference type="PANTHER" id="PTHR36091">
    <property type="entry name" value="ALTERED INHERITANCE OF MITOCHONDRIA PROTEIN 9, MITOCHONDRIAL"/>
    <property type="match status" value="1"/>
</dbReference>
<dbReference type="AlphaFoldDB" id="A0A0D2DP34"/>
<dbReference type="EMBL" id="KN846972">
    <property type="protein sequence ID" value="KIW79496.1"/>
    <property type="molecule type" value="Genomic_DNA"/>
</dbReference>
<gene>
    <name evidence="1" type="ORF">Z517_06108</name>
</gene>
<dbReference type="VEuPathDB" id="FungiDB:Z517_06108"/>
<accession>A0A0D2DP34</accession>
<name>A0A0D2DP34_9EURO</name>
<dbReference type="GO" id="GO:0005739">
    <property type="term" value="C:mitochondrion"/>
    <property type="evidence" value="ECO:0007669"/>
    <property type="project" value="TreeGrafter"/>
</dbReference>
<dbReference type="OrthoDB" id="2968323at2759"/>
<proteinExistence type="predicted"/>
<dbReference type="GeneID" id="25305598"/>
<dbReference type="RefSeq" id="XP_013283304.1">
    <property type="nucleotide sequence ID" value="XM_013427850.1"/>
</dbReference>
<dbReference type="InterPro" id="IPR051035">
    <property type="entry name" value="Mito_inheritance_9"/>
</dbReference>
<dbReference type="Proteomes" id="UP000053029">
    <property type="component" value="Unassembled WGS sequence"/>
</dbReference>
<dbReference type="PANTHER" id="PTHR36091:SF2">
    <property type="entry name" value="AMINOGLYCOSIDE PHOSPHOTRANSFERASE DOMAIN-CONTAINING PROTEIN"/>
    <property type="match status" value="1"/>
</dbReference>
<dbReference type="STRING" id="1442368.A0A0D2DP34"/>
<reference evidence="1 2" key="1">
    <citation type="submission" date="2015-01" db="EMBL/GenBank/DDBJ databases">
        <title>The Genome Sequence of Fonsecaea pedrosoi CBS 271.37.</title>
        <authorList>
            <consortium name="The Broad Institute Genomics Platform"/>
            <person name="Cuomo C."/>
            <person name="de Hoog S."/>
            <person name="Gorbushina A."/>
            <person name="Stielow B."/>
            <person name="Teixiera M."/>
            <person name="Abouelleil A."/>
            <person name="Chapman S.B."/>
            <person name="Priest M."/>
            <person name="Young S.K."/>
            <person name="Wortman J."/>
            <person name="Nusbaum C."/>
            <person name="Birren B."/>
        </authorList>
    </citation>
    <scope>NUCLEOTIDE SEQUENCE [LARGE SCALE GENOMIC DNA]</scope>
    <source>
        <strain evidence="1 2">CBS 271.37</strain>
    </source>
</reference>
<evidence type="ECO:0000313" key="2">
    <source>
        <dbReference type="Proteomes" id="UP000053029"/>
    </source>
</evidence>
<organism evidence="1 2">
    <name type="scientific">Fonsecaea pedrosoi CBS 271.37</name>
    <dbReference type="NCBI Taxonomy" id="1442368"/>
    <lineage>
        <taxon>Eukaryota</taxon>
        <taxon>Fungi</taxon>
        <taxon>Dikarya</taxon>
        <taxon>Ascomycota</taxon>
        <taxon>Pezizomycotina</taxon>
        <taxon>Eurotiomycetes</taxon>
        <taxon>Chaetothyriomycetidae</taxon>
        <taxon>Chaetothyriales</taxon>
        <taxon>Herpotrichiellaceae</taxon>
        <taxon>Fonsecaea</taxon>
    </lineage>
</organism>
<evidence type="ECO:0000313" key="1">
    <source>
        <dbReference type="EMBL" id="KIW79496.1"/>
    </source>
</evidence>